<dbReference type="Pfam" id="PF00072">
    <property type="entry name" value="Response_reg"/>
    <property type="match status" value="1"/>
</dbReference>
<evidence type="ECO:0000313" key="8">
    <source>
        <dbReference type="EMBL" id="ETR72605.1"/>
    </source>
</evidence>
<evidence type="ECO:0000256" key="3">
    <source>
        <dbReference type="PROSITE-ProRule" id="PRU00169"/>
    </source>
</evidence>
<dbReference type="InterPro" id="IPR001789">
    <property type="entry name" value="Sig_transdc_resp-reg_receiver"/>
</dbReference>
<protein>
    <submittedName>
        <fullName evidence="8">Signal transduction histidine kinase, nitrogen specific, NtrB</fullName>
    </submittedName>
</protein>
<evidence type="ECO:0000259" key="5">
    <source>
        <dbReference type="PROSITE" id="PS50110"/>
    </source>
</evidence>
<dbReference type="InterPro" id="IPR000700">
    <property type="entry name" value="PAS-assoc_C"/>
</dbReference>
<sequence>MAFQILIVEDSPTQALKLELLLNENRYITHVAKNGKQGINVALEKSPDLIISDVTMPIMDGFEMCRYIKDDSSLKQIPVLLLTDLNDPEDIINGLNAKADAYVTKPYKESFLLSKVAFLLSNQHLTTSDSEPDSEHPLTIKFFGKEQTITAGRSQVLNLLMSTYENSLLQNKELKEKQMTLNLLNEELKKNNSALAASEDRFRSLILTIPDIVYRIDANGYFTFINNAIRRLGYEKEELIGKHFSEIIFPEDVDAVSREKVLSKIPKNVKRPPPKLFDERRSGSRITTGLEVRLRSKFGDSVTRGEIESLSEEFIFVEVNSAGVTGINTRSEEKEHVGTVGVIRDISERKKAEEALERERIFLQTVVDSVPLPVFFKTIHDEYQLTNTAFCDFFVKKSTEIIGYGLFDFLPAQVAEAFHFQEQLFLSSDDIRQRYEMEVSLPNQAERNVICHTAKFLSNDQSIQGLIGVIVDVTSQKKLSLNFTNRVLPQNNWPGGLMKPIV</sequence>
<keyword evidence="1 3" id="KW-0597">Phosphoprotein</keyword>
<keyword evidence="4" id="KW-0175">Coiled coil</keyword>
<dbReference type="GO" id="GO:0000160">
    <property type="term" value="P:phosphorelay signal transduction system"/>
    <property type="evidence" value="ECO:0007669"/>
    <property type="project" value="UniProtKB-KW"/>
</dbReference>
<dbReference type="InterPro" id="IPR050595">
    <property type="entry name" value="Bact_response_regulator"/>
</dbReference>
<dbReference type="GO" id="GO:0016301">
    <property type="term" value="F:kinase activity"/>
    <property type="evidence" value="ECO:0007669"/>
    <property type="project" value="UniProtKB-KW"/>
</dbReference>
<evidence type="ECO:0000256" key="2">
    <source>
        <dbReference type="ARBA" id="ARBA00023012"/>
    </source>
</evidence>
<dbReference type="Pfam" id="PF00989">
    <property type="entry name" value="PAS"/>
    <property type="match status" value="1"/>
</dbReference>
<dbReference type="Pfam" id="PF08448">
    <property type="entry name" value="PAS_4"/>
    <property type="match status" value="1"/>
</dbReference>
<evidence type="ECO:0000259" key="7">
    <source>
        <dbReference type="PROSITE" id="PS50113"/>
    </source>
</evidence>
<feature type="coiled-coil region" evidence="4">
    <location>
        <begin position="157"/>
        <end position="201"/>
    </location>
</feature>
<feature type="domain" description="Response regulatory" evidence="5">
    <location>
        <begin position="4"/>
        <end position="120"/>
    </location>
</feature>
<dbReference type="PROSITE" id="PS50112">
    <property type="entry name" value="PAS"/>
    <property type="match status" value="1"/>
</dbReference>
<dbReference type="PANTHER" id="PTHR44591">
    <property type="entry name" value="STRESS RESPONSE REGULATOR PROTEIN 1"/>
    <property type="match status" value="1"/>
</dbReference>
<feature type="modified residue" description="4-aspartylphosphate" evidence="3">
    <location>
        <position position="53"/>
    </location>
</feature>
<dbReference type="AlphaFoldDB" id="A0A1V1PD54"/>
<name>A0A1V1PD54_9BACT</name>
<dbReference type="SMART" id="SM00448">
    <property type="entry name" value="REC"/>
    <property type="match status" value="1"/>
</dbReference>
<keyword evidence="2" id="KW-0902">Two-component regulatory system</keyword>
<evidence type="ECO:0000313" key="9">
    <source>
        <dbReference type="Proteomes" id="UP000189670"/>
    </source>
</evidence>
<dbReference type="PANTHER" id="PTHR44591:SF14">
    <property type="entry name" value="PROTEIN PILG"/>
    <property type="match status" value="1"/>
</dbReference>
<reference evidence="9" key="1">
    <citation type="submission" date="2012-11" db="EMBL/GenBank/DDBJ databases">
        <authorList>
            <person name="Lucero-Rivera Y.E."/>
            <person name="Tovar-Ramirez D."/>
        </authorList>
    </citation>
    <scope>NUCLEOTIDE SEQUENCE [LARGE SCALE GENOMIC DNA]</scope>
    <source>
        <strain evidence="9">Araruama</strain>
    </source>
</reference>
<keyword evidence="8" id="KW-0808">Transferase</keyword>
<evidence type="ECO:0000256" key="4">
    <source>
        <dbReference type="SAM" id="Coils"/>
    </source>
</evidence>
<dbReference type="SUPFAM" id="SSF52172">
    <property type="entry name" value="CheY-like"/>
    <property type="match status" value="1"/>
</dbReference>
<dbReference type="Gene3D" id="3.30.450.20">
    <property type="entry name" value="PAS domain"/>
    <property type="match status" value="2"/>
</dbReference>
<evidence type="ECO:0000256" key="1">
    <source>
        <dbReference type="ARBA" id="ARBA00022553"/>
    </source>
</evidence>
<gene>
    <name evidence="8" type="ORF">OMM_01593</name>
</gene>
<dbReference type="SMART" id="SM00091">
    <property type="entry name" value="PAS"/>
    <property type="match status" value="2"/>
</dbReference>
<dbReference type="InterPro" id="IPR011006">
    <property type="entry name" value="CheY-like_superfamily"/>
</dbReference>
<dbReference type="CDD" id="cd00130">
    <property type="entry name" value="PAS"/>
    <property type="match status" value="1"/>
</dbReference>
<dbReference type="SUPFAM" id="SSF55785">
    <property type="entry name" value="PYP-like sensor domain (PAS domain)"/>
    <property type="match status" value="2"/>
</dbReference>
<organism evidence="8 9">
    <name type="scientific">Candidatus Magnetoglobus multicellularis str. Araruama</name>
    <dbReference type="NCBI Taxonomy" id="890399"/>
    <lineage>
        <taxon>Bacteria</taxon>
        <taxon>Pseudomonadati</taxon>
        <taxon>Thermodesulfobacteriota</taxon>
        <taxon>Desulfobacteria</taxon>
        <taxon>Desulfobacterales</taxon>
        <taxon>Desulfobacteraceae</taxon>
        <taxon>Candidatus Magnetoglobus</taxon>
    </lineage>
</organism>
<dbReference type="Proteomes" id="UP000189670">
    <property type="component" value="Unassembled WGS sequence"/>
</dbReference>
<dbReference type="GO" id="GO:0006355">
    <property type="term" value="P:regulation of DNA-templated transcription"/>
    <property type="evidence" value="ECO:0007669"/>
    <property type="project" value="InterPro"/>
</dbReference>
<dbReference type="InterPro" id="IPR013656">
    <property type="entry name" value="PAS_4"/>
</dbReference>
<keyword evidence="8" id="KW-0418">Kinase</keyword>
<feature type="domain" description="PAS" evidence="6">
    <location>
        <begin position="198"/>
        <end position="269"/>
    </location>
</feature>
<dbReference type="InterPro" id="IPR035965">
    <property type="entry name" value="PAS-like_dom_sf"/>
</dbReference>
<dbReference type="EMBL" id="ATBP01000131">
    <property type="protein sequence ID" value="ETR72605.1"/>
    <property type="molecule type" value="Genomic_DNA"/>
</dbReference>
<dbReference type="PROSITE" id="PS50113">
    <property type="entry name" value="PAC"/>
    <property type="match status" value="1"/>
</dbReference>
<dbReference type="NCBIfam" id="TIGR00229">
    <property type="entry name" value="sensory_box"/>
    <property type="match status" value="1"/>
</dbReference>
<accession>A0A1V1PD54</accession>
<dbReference type="PROSITE" id="PS50110">
    <property type="entry name" value="RESPONSE_REGULATORY"/>
    <property type="match status" value="1"/>
</dbReference>
<comment type="caution">
    <text evidence="8">The sequence shown here is derived from an EMBL/GenBank/DDBJ whole genome shotgun (WGS) entry which is preliminary data.</text>
</comment>
<proteinExistence type="predicted"/>
<feature type="domain" description="PAC" evidence="7">
    <location>
        <begin position="301"/>
        <end position="358"/>
    </location>
</feature>
<dbReference type="InterPro" id="IPR000014">
    <property type="entry name" value="PAS"/>
</dbReference>
<dbReference type="Gene3D" id="3.40.50.2300">
    <property type="match status" value="1"/>
</dbReference>
<evidence type="ECO:0000259" key="6">
    <source>
        <dbReference type="PROSITE" id="PS50112"/>
    </source>
</evidence>
<dbReference type="InterPro" id="IPR013767">
    <property type="entry name" value="PAS_fold"/>
</dbReference>